<evidence type="ECO:0000256" key="3">
    <source>
        <dbReference type="ARBA" id="ARBA00012769"/>
    </source>
</evidence>
<sequence length="352" mass="39264">MSSEVFDCIVIGAGIQGSCTAYHLAKNKQKTLLLEQFVLPHSRGSSHGQTRVIRKTYEEDFYIQMMHESYELWAQLEREAGVELYRRTGLLVMGPENGGFSRLKATMQRHKIPTVFLEKQEFSQHIPNVNLADGNGALIDTIAGVLYADRALRTVQRLFQSFGGVIKDGEKVIDIRPGAEVTVTTGSGVYSGRSLVITAGPWANTLLTHTGLQLPLKVVKINVCYWKEKIPGTYSVGQSFPCFIEMEPKEGEYDIYGLPSNEYPGLMKQRNTHLHSEFECIRCKRKQDWFYSSLNGSMDLDAFTKAEKQHYPLVSSPSTNGPVSVCGRAQKESSVSSHLARLNGRAQMAVSC</sequence>
<dbReference type="InterPro" id="IPR006076">
    <property type="entry name" value="FAD-dep_OxRdtase"/>
</dbReference>
<evidence type="ECO:0000256" key="5">
    <source>
        <dbReference type="ARBA" id="ARBA00022827"/>
    </source>
</evidence>
<dbReference type="GO" id="GO:0008115">
    <property type="term" value="F:sarcosine oxidase activity"/>
    <property type="evidence" value="ECO:0007669"/>
    <property type="project" value="UniProtKB-EC"/>
</dbReference>
<protein>
    <recommendedName>
        <fullName evidence="11">Peroxisomal sarcosine oxidase</fullName>
        <ecNumber evidence="3">1.5.3.1</ecNumber>
        <ecNumber evidence="10">1.5.3.7</ecNumber>
    </recommendedName>
    <alternativeName>
        <fullName evidence="12">L-pipecolate oxidase</fullName>
    </alternativeName>
    <alternativeName>
        <fullName evidence="13">L-pipecolic acid oxidase</fullName>
    </alternativeName>
</protein>
<evidence type="ECO:0000256" key="2">
    <source>
        <dbReference type="ARBA" id="ARBA00010989"/>
    </source>
</evidence>
<comment type="similarity">
    <text evidence="2">Belongs to the MSOX/MTOX family.</text>
</comment>
<evidence type="ECO:0000256" key="10">
    <source>
        <dbReference type="ARBA" id="ARBA00066548"/>
    </source>
</evidence>
<comment type="catalytic activity">
    <reaction evidence="7">
        <text>L-pipecolate + O2 = L-1-piperideine-6-carboxylate + H2O2 + H(+)</text>
        <dbReference type="Rhea" id="RHEA:11992"/>
        <dbReference type="ChEBI" id="CHEBI:15378"/>
        <dbReference type="ChEBI" id="CHEBI:15379"/>
        <dbReference type="ChEBI" id="CHEBI:16240"/>
        <dbReference type="ChEBI" id="CHEBI:58769"/>
        <dbReference type="ChEBI" id="CHEBI:61185"/>
        <dbReference type="EC" id="1.5.3.7"/>
    </reaction>
</comment>
<evidence type="ECO:0000256" key="12">
    <source>
        <dbReference type="ARBA" id="ARBA00082030"/>
    </source>
</evidence>
<feature type="domain" description="FAD dependent oxidoreductase" evidence="14">
    <location>
        <begin position="7"/>
        <end position="256"/>
    </location>
</feature>
<dbReference type="PANTHER" id="PTHR10961:SF46">
    <property type="entry name" value="PEROXISOMAL SARCOSINE OXIDASE"/>
    <property type="match status" value="1"/>
</dbReference>
<keyword evidence="6" id="KW-0560">Oxidoreductase</keyword>
<keyword evidence="5" id="KW-0274">FAD</keyword>
<dbReference type="RefSeq" id="XP_042595470.1">
    <property type="nucleotide sequence ID" value="XM_042739536.1"/>
</dbReference>
<dbReference type="AlphaFoldDB" id="A0A9Q9X590"/>
<dbReference type="GeneID" id="109103238"/>
<reference evidence="15" key="1">
    <citation type="submission" date="2025-08" db="UniProtKB">
        <authorList>
            <consortium name="RefSeq"/>
        </authorList>
    </citation>
    <scope>IDENTIFICATION</scope>
    <source>
        <tissue evidence="15">Muscle</tissue>
    </source>
</reference>
<dbReference type="Proteomes" id="UP001155660">
    <property type="component" value="Chromosome B15"/>
</dbReference>
<evidence type="ECO:0000256" key="7">
    <source>
        <dbReference type="ARBA" id="ARBA00051859"/>
    </source>
</evidence>
<comment type="cofactor">
    <cofactor evidence="1">
        <name>FAD</name>
        <dbReference type="ChEBI" id="CHEBI:57692"/>
    </cofactor>
</comment>
<evidence type="ECO:0000256" key="8">
    <source>
        <dbReference type="ARBA" id="ARBA00052742"/>
    </source>
</evidence>
<evidence type="ECO:0000256" key="13">
    <source>
        <dbReference type="ARBA" id="ARBA00082118"/>
    </source>
</evidence>
<accession>A0A9Q9X590</accession>
<dbReference type="GO" id="GO:0050660">
    <property type="term" value="F:flavin adenine dinucleotide binding"/>
    <property type="evidence" value="ECO:0007669"/>
    <property type="project" value="InterPro"/>
</dbReference>
<name>A0A9Q9X590_CYPCA</name>
<dbReference type="InterPro" id="IPR045170">
    <property type="entry name" value="MTOX"/>
</dbReference>
<comment type="function">
    <text evidence="9">Metabolizes sarcosine, L-pipecolic acid and L-proline.</text>
</comment>
<evidence type="ECO:0000313" key="15">
    <source>
        <dbReference type="RefSeq" id="XP_042595470.1"/>
    </source>
</evidence>
<gene>
    <name evidence="15" type="primary">LOC109103238</name>
</gene>
<evidence type="ECO:0000256" key="4">
    <source>
        <dbReference type="ARBA" id="ARBA00022630"/>
    </source>
</evidence>
<proteinExistence type="inferred from homology"/>
<evidence type="ECO:0000256" key="6">
    <source>
        <dbReference type="ARBA" id="ARBA00023002"/>
    </source>
</evidence>
<evidence type="ECO:0000256" key="11">
    <source>
        <dbReference type="ARBA" id="ARBA00070200"/>
    </source>
</evidence>
<evidence type="ECO:0000256" key="9">
    <source>
        <dbReference type="ARBA" id="ARBA00055924"/>
    </source>
</evidence>
<dbReference type="EC" id="1.5.3.1" evidence="3"/>
<dbReference type="GO" id="GO:0033514">
    <property type="term" value="P:L-lysine catabolic process to acetyl-CoA via L-pipecolate"/>
    <property type="evidence" value="ECO:0007669"/>
    <property type="project" value="TreeGrafter"/>
</dbReference>
<organism evidence="15">
    <name type="scientific">Cyprinus carpio</name>
    <name type="common">Common carp</name>
    <dbReference type="NCBI Taxonomy" id="7962"/>
    <lineage>
        <taxon>Eukaryota</taxon>
        <taxon>Metazoa</taxon>
        <taxon>Chordata</taxon>
        <taxon>Craniata</taxon>
        <taxon>Vertebrata</taxon>
        <taxon>Euteleostomi</taxon>
        <taxon>Actinopterygii</taxon>
        <taxon>Neopterygii</taxon>
        <taxon>Teleostei</taxon>
        <taxon>Ostariophysi</taxon>
        <taxon>Cypriniformes</taxon>
        <taxon>Cyprinidae</taxon>
        <taxon>Cyprininae</taxon>
        <taxon>Cyprinus</taxon>
    </lineage>
</organism>
<dbReference type="PANTHER" id="PTHR10961">
    <property type="entry name" value="PEROXISOMAL SARCOSINE OXIDASE"/>
    <property type="match status" value="1"/>
</dbReference>
<dbReference type="EC" id="1.5.3.7" evidence="10"/>
<dbReference type="FunFam" id="3.50.50.60:FF:000189">
    <property type="entry name" value="Monomeric sarcosine oxidase"/>
    <property type="match status" value="1"/>
</dbReference>
<dbReference type="Pfam" id="PF01266">
    <property type="entry name" value="DAO"/>
    <property type="match status" value="1"/>
</dbReference>
<keyword evidence="4" id="KW-0285">Flavoprotein</keyword>
<dbReference type="GO" id="GO:0005777">
    <property type="term" value="C:peroxisome"/>
    <property type="evidence" value="ECO:0007669"/>
    <property type="project" value="TreeGrafter"/>
</dbReference>
<evidence type="ECO:0000256" key="1">
    <source>
        <dbReference type="ARBA" id="ARBA00001974"/>
    </source>
</evidence>
<dbReference type="GO" id="GO:0050031">
    <property type="term" value="F:L-pipecolate oxidase activity"/>
    <property type="evidence" value="ECO:0007669"/>
    <property type="project" value="UniProtKB-EC"/>
</dbReference>
<evidence type="ECO:0000259" key="14">
    <source>
        <dbReference type="Pfam" id="PF01266"/>
    </source>
</evidence>
<comment type="catalytic activity">
    <reaction evidence="8">
        <text>sarcosine + O2 + H2O = formaldehyde + glycine + H2O2</text>
        <dbReference type="Rhea" id="RHEA:13313"/>
        <dbReference type="ChEBI" id="CHEBI:15377"/>
        <dbReference type="ChEBI" id="CHEBI:15379"/>
        <dbReference type="ChEBI" id="CHEBI:16240"/>
        <dbReference type="ChEBI" id="CHEBI:16842"/>
        <dbReference type="ChEBI" id="CHEBI:57305"/>
        <dbReference type="ChEBI" id="CHEBI:57433"/>
        <dbReference type="EC" id="1.5.3.1"/>
    </reaction>
</comment>